<reference evidence="1 2" key="2">
    <citation type="journal article" date="2014" name="J. Gen. Appl. Microbiol.">
        <title>The early diverging ascomycetous budding yeast Saitoella complicata has three histone deacetylases belonging to the Clr6, Hos2, and Rpd3 lineages.</title>
        <authorList>
            <person name="Nishida H."/>
            <person name="Matsumoto T."/>
            <person name="Kondo S."/>
            <person name="Hamamoto M."/>
            <person name="Yoshikawa H."/>
        </authorList>
    </citation>
    <scope>NUCLEOTIDE SEQUENCE [LARGE SCALE GENOMIC DNA]</scope>
    <source>
        <strain evidence="1 2">NRRL Y-17804</strain>
    </source>
</reference>
<reference evidence="1 2" key="1">
    <citation type="journal article" date="2011" name="J. Gen. Appl. Microbiol.">
        <title>Draft genome sequencing of the enigmatic yeast Saitoella complicata.</title>
        <authorList>
            <person name="Nishida H."/>
            <person name="Hamamoto M."/>
            <person name="Sugiyama J."/>
        </authorList>
    </citation>
    <scope>NUCLEOTIDE SEQUENCE [LARGE SCALE GENOMIC DNA]</scope>
    <source>
        <strain evidence="1 2">NRRL Y-17804</strain>
    </source>
</reference>
<evidence type="ECO:0000313" key="2">
    <source>
        <dbReference type="Proteomes" id="UP000033140"/>
    </source>
</evidence>
<organism evidence="1 2">
    <name type="scientific">Saitoella complicata (strain BCRC 22490 / CBS 7301 / JCM 7358 / NBRC 10748 / NRRL Y-17804)</name>
    <dbReference type="NCBI Taxonomy" id="698492"/>
    <lineage>
        <taxon>Eukaryota</taxon>
        <taxon>Fungi</taxon>
        <taxon>Dikarya</taxon>
        <taxon>Ascomycota</taxon>
        <taxon>Taphrinomycotina</taxon>
        <taxon>Taphrinomycotina incertae sedis</taxon>
        <taxon>Saitoella</taxon>
    </lineage>
</organism>
<dbReference type="Proteomes" id="UP000033140">
    <property type="component" value="Unassembled WGS sequence"/>
</dbReference>
<dbReference type="EMBL" id="BACD03000057">
    <property type="protein sequence ID" value="GAO52011.1"/>
    <property type="molecule type" value="Genomic_DNA"/>
</dbReference>
<comment type="caution">
    <text evidence="1">The sequence shown here is derived from an EMBL/GenBank/DDBJ whole genome shotgun (WGS) entry which is preliminary data.</text>
</comment>
<gene>
    <name evidence="1" type="ORF">G7K_6099-t1</name>
</gene>
<name>A0A0E9NQR6_SAICN</name>
<sequence length="81" mass="8903">MGVRSAAVEMEENRMLFSPAAPLKSTTTGIGSIVDHEMMDKRQSAQNVLNSWDQLAMHSLATGESIAQVRLRMKKAMIGLK</sequence>
<dbReference type="AlphaFoldDB" id="A0A0E9NQR6"/>
<evidence type="ECO:0000313" key="1">
    <source>
        <dbReference type="EMBL" id="GAO52011.1"/>
    </source>
</evidence>
<reference evidence="1 2" key="3">
    <citation type="journal article" date="2015" name="Genome Announc.">
        <title>Draft Genome Sequence of the Archiascomycetous Yeast Saitoella complicata.</title>
        <authorList>
            <person name="Yamauchi K."/>
            <person name="Kondo S."/>
            <person name="Hamamoto M."/>
            <person name="Takahashi Y."/>
            <person name="Ogura Y."/>
            <person name="Hayashi T."/>
            <person name="Nishida H."/>
        </authorList>
    </citation>
    <scope>NUCLEOTIDE SEQUENCE [LARGE SCALE GENOMIC DNA]</scope>
    <source>
        <strain evidence="1 2">NRRL Y-17804</strain>
    </source>
</reference>
<proteinExistence type="predicted"/>
<protein>
    <submittedName>
        <fullName evidence="1">Uncharacterized protein</fullName>
    </submittedName>
</protein>
<accession>A0A0E9NQR6</accession>
<keyword evidence="2" id="KW-1185">Reference proteome</keyword>